<dbReference type="Proteomes" id="UP000241074">
    <property type="component" value="Chromosome"/>
</dbReference>
<reference evidence="3 4" key="1">
    <citation type="submission" date="2018-03" db="EMBL/GenBank/DDBJ databases">
        <title>Ahniella affigens gen. nov., sp. nov., a gammaproteobacterium isolated from sandy soil near a stream.</title>
        <authorList>
            <person name="Ko Y."/>
            <person name="Kim J.-H."/>
        </authorList>
    </citation>
    <scope>NUCLEOTIDE SEQUENCE [LARGE SCALE GENOMIC DNA]</scope>
    <source>
        <strain evidence="3 4">D13</strain>
    </source>
</reference>
<evidence type="ECO:0000256" key="1">
    <source>
        <dbReference type="SAM" id="MobiDB-lite"/>
    </source>
</evidence>
<dbReference type="PANTHER" id="PTHR43739:SF5">
    <property type="entry name" value="EXO-ALPHA-SIALIDASE"/>
    <property type="match status" value="1"/>
</dbReference>
<accession>A0A2P1PMG9</accession>
<organism evidence="3 4">
    <name type="scientific">Ahniella affigens</name>
    <dbReference type="NCBI Taxonomy" id="2021234"/>
    <lineage>
        <taxon>Bacteria</taxon>
        <taxon>Pseudomonadati</taxon>
        <taxon>Pseudomonadota</taxon>
        <taxon>Gammaproteobacteria</taxon>
        <taxon>Lysobacterales</taxon>
        <taxon>Rhodanobacteraceae</taxon>
        <taxon>Ahniella</taxon>
    </lineage>
</organism>
<gene>
    <name evidence="3" type="ORF">C7S18_02030</name>
</gene>
<dbReference type="KEGG" id="xba:C7S18_02030"/>
<dbReference type="Gene3D" id="2.130.10.10">
    <property type="entry name" value="YVTN repeat-like/Quinoprotein amine dehydrogenase"/>
    <property type="match status" value="5"/>
</dbReference>
<evidence type="ECO:0000313" key="3">
    <source>
        <dbReference type="EMBL" id="AVP96044.1"/>
    </source>
</evidence>
<protein>
    <submittedName>
        <fullName evidence="3">Glycosyl hydrolase</fullName>
    </submittedName>
</protein>
<name>A0A2P1PMG9_9GAMM</name>
<dbReference type="SUPFAM" id="SSF110296">
    <property type="entry name" value="Oligoxyloglucan reducing end-specific cellobiohydrolase"/>
    <property type="match status" value="4"/>
</dbReference>
<dbReference type="GO" id="GO:0016787">
    <property type="term" value="F:hydrolase activity"/>
    <property type="evidence" value="ECO:0007669"/>
    <property type="project" value="UniProtKB-KW"/>
</dbReference>
<keyword evidence="4" id="KW-1185">Reference proteome</keyword>
<evidence type="ECO:0000313" key="4">
    <source>
        <dbReference type="Proteomes" id="UP000241074"/>
    </source>
</evidence>
<keyword evidence="2" id="KW-0732">Signal</keyword>
<dbReference type="PANTHER" id="PTHR43739">
    <property type="entry name" value="XYLOGLUCANASE (EUROFUNG)"/>
    <property type="match status" value="1"/>
</dbReference>
<dbReference type="EMBL" id="CP027860">
    <property type="protein sequence ID" value="AVP96044.1"/>
    <property type="molecule type" value="Genomic_DNA"/>
</dbReference>
<sequence length="1049" mass="113943">MRHVVSASLFALALLSAGAIASAPPAEAEKPFGALSYRLIGPAVGGRLTGVAGVPGDPSTIYFTAAQGGVWKSTDGGRNFESIFDDQATQSIGSIAIAPSDPNVIYVGGGEGNPRGNVQIGLGIWRSTDAGSTWKQVWKTHGQIGEIAVDPNDPDTAYAAVLGSPFGPNEDRGVYRTEDGGETWERVLYKNADTGASMVAIDPNNPRILFAGLWQFRRMPWQAISGGPGSGLYRSDDRGTTWKQLTGSGLPDGDWGKVGVAVAPTNSARVYALIEAKEGGLFRSDDAGKTFKRVSDHHALRQRAWYYMNLTIDPTNDNVVWFPQVPLLRTIDGGKTVQQIDGPYHGDHHDVWIDPEDPSHVYSGNDGGIDVSHDGGGTWYSPPLPLAQFYNIDADDRQPYHVGGTVQDWGTASGPNTCWVNSGCNLADWRFVGGGEAGDFVFDRKQVGHIYAGEYGGFISHYVEGTGQYRTIATWPANPSGIKPKELKHRFQWTAPIADSPHHDGRIYHGAEVVFQSDDQGASWTAISPDLTRNDRERQDWSGGPITGDITGVETYDTVFSIAESPLRAGQIWAGTDDGLVHVTEDGGKNWRLVTPKGLPDWATIESIEPSRFDANTAYVVAHRYRLADQKPYVFRTTDLGKSWTLLTKGLPDDLPLWVVREDETDANMLYLGSDRGLWFSRNRGANWEALTLNLPVVAVVDLEARHGDLIIGTRGRALWVLDDVAALKALLARDASKQALLHVGAGLRIRSDDRWDFARAGEIEGKAYGASISYWLPEALKPDQTLQLEVIDGKGQVVRTLSSVATAAKYPEDDADEPSSAPEPDLTTSKGFNQIHFDLRANGAKRLNAKLDAGNPERGPLLVPGTYRLRLLNGTTISEASLTVVADPRTEISAVDMQASFDFARKTIALLDRANTLVNTFSGVATQLKDLRQRLGTRSDLVNVLAELEAAEKKAGELERAVHNPDAEVVYDVLAGREGGAKLYSQLSPLYDWSQSSDHAPTEGMLGRQKELEAELGAREADLQQLLDEHLAPIESALKAANVPHIVH</sequence>
<proteinExistence type="predicted"/>
<dbReference type="RefSeq" id="WP_106889973.1">
    <property type="nucleotide sequence ID" value="NZ_CP027860.1"/>
</dbReference>
<dbReference type="GO" id="GO:0010411">
    <property type="term" value="P:xyloglucan metabolic process"/>
    <property type="evidence" value="ECO:0007669"/>
    <property type="project" value="TreeGrafter"/>
</dbReference>
<dbReference type="InterPro" id="IPR052025">
    <property type="entry name" value="Xyloglucanase_GH74"/>
</dbReference>
<keyword evidence="3" id="KW-0378">Hydrolase</keyword>
<reference evidence="3 4" key="2">
    <citation type="submission" date="2018-03" db="EMBL/GenBank/DDBJ databases">
        <authorList>
            <person name="Keele B.F."/>
        </authorList>
    </citation>
    <scope>NUCLEOTIDE SEQUENCE [LARGE SCALE GENOMIC DNA]</scope>
    <source>
        <strain evidence="3 4">D13</strain>
    </source>
</reference>
<feature type="region of interest" description="Disordered" evidence="1">
    <location>
        <begin position="809"/>
        <end position="829"/>
    </location>
</feature>
<dbReference type="InterPro" id="IPR015943">
    <property type="entry name" value="WD40/YVTN_repeat-like_dom_sf"/>
</dbReference>
<evidence type="ECO:0000256" key="2">
    <source>
        <dbReference type="SAM" id="SignalP"/>
    </source>
</evidence>
<dbReference type="AlphaFoldDB" id="A0A2P1PMG9"/>
<dbReference type="InterPro" id="IPR002860">
    <property type="entry name" value="BNR_rpt"/>
</dbReference>
<dbReference type="OrthoDB" id="5664384at2"/>
<dbReference type="CDD" id="cd15482">
    <property type="entry name" value="Sialidase_non-viral"/>
    <property type="match status" value="2"/>
</dbReference>
<feature type="chain" id="PRO_5015106288" evidence="2">
    <location>
        <begin position="22"/>
        <end position="1049"/>
    </location>
</feature>
<feature type="signal peptide" evidence="2">
    <location>
        <begin position="1"/>
        <end position="21"/>
    </location>
</feature>
<dbReference type="Pfam" id="PF15899">
    <property type="entry name" value="BNR_6"/>
    <property type="match status" value="1"/>
</dbReference>